<dbReference type="OrthoDB" id="69459at2759"/>
<dbReference type="GeneID" id="20089406"/>
<sequence>MADSIKCSFHCNRSQCTVALCNNQVYARQLCVRHGGKKVCETPGCITHACGGGHCLRHGGIARKRYCSVEGCSRQAHKNQRCVRHGGGRYCQTPQCSSHARFGGFCLQHNVDLEPIQHVNSSFKEPANYVRMLDPIDSAILECLATYSVHATDSSSFAWSCSSNINAPSRDRFPIL</sequence>
<evidence type="ECO:0000313" key="1">
    <source>
        <dbReference type="EMBL" id="ETV93792.1"/>
    </source>
</evidence>
<accession>A0A024TKC2</accession>
<dbReference type="RefSeq" id="XP_008877601.1">
    <property type="nucleotide sequence ID" value="XM_008879379.1"/>
</dbReference>
<gene>
    <name evidence="1" type="ORF">H310_12356</name>
</gene>
<dbReference type="VEuPathDB" id="FungiDB:H310_12356"/>
<dbReference type="STRING" id="157072.A0A024TKC2"/>
<dbReference type="PANTHER" id="PTHR31827:SF1">
    <property type="entry name" value="EMB|CAB89363.1"/>
    <property type="match status" value="1"/>
</dbReference>
<reference evidence="1" key="1">
    <citation type="submission" date="2013-12" db="EMBL/GenBank/DDBJ databases">
        <title>The Genome Sequence of Aphanomyces invadans NJM9701.</title>
        <authorList>
            <consortium name="The Broad Institute Genomics Platform"/>
            <person name="Russ C."/>
            <person name="Tyler B."/>
            <person name="van West P."/>
            <person name="Dieguez-Uribeondo J."/>
            <person name="Young S.K."/>
            <person name="Zeng Q."/>
            <person name="Gargeya S."/>
            <person name="Fitzgerald M."/>
            <person name="Abouelleil A."/>
            <person name="Alvarado L."/>
            <person name="Chapman S.B."/>
            <person name="Gainer-Dewar J."/>
            <person name="Goldberg J."/>
            <person name="Griggs A."/>
            <person name="Gujja S."/>
            <person name="Hansen M."/>
            <person name="Howarth C."/>
            <person name="Imamovic A."/>
            <person name="Ireland A."/>
            <person name="Larimer J."/>
            <person name="McCowan C."/>
            <person name="Murphy C."/>
            <person name="Pearson M."/>
            <person name="Poon T.W."/>
            <person name="Priest M."/>
            <person name="Roberts A."/>
            <person name="Saif S."/>
            <person name="Shea T."/>
            <person name="Sykes S."/>
            <person name="Wortman J."/>
            <person name="Nusbaum C."/>
            <person name="Birren B."/>
        </authorList>
    </citation>
    <scope>NUCLEOTIDE SEQUENCE [LARGE SCALE GENOMIC DNA]</scope>
    <source>
        <strain evidence="1">NJM9701</strain>
    </source>
</reference>
<proteinExistence type="predicted"/>
<organism evidence="1">
    <name type="scientific">Aphanomyces invadans</name>
    <dbReference type="NCBI Taxonomy" id="157072"/>
    <lineage>
        <taxon>Eukaryota</taxon>
        <taxon>Sar</taxon>
        <taxon>Stramenopiles</taxon>
        <taxon>Oomycota</taxon>
        <taxon>Saprolegniomycetes</taxon>
        <taxon>Saprolegniales</taxon>
        <taxon>Verrucalvaceae</taxon>
        <taxon>Aphanomyces</taxon>
    </lineage>
</organism>
<dbReference type="EMBL" id="KI913989">
    <property type="protein sequence ID" value="ETV93792.1"/>
    <property type="molecule type" value="Genomic_DNA"/>
</dbReference>
<name>A0A024TKC2_9STRA</name>
<dbReference type="PANTHER" id="PTHR31827">
    <property type="entry name" value="EMB|CAB89363.1"/>
    <property type="match status" value="1"/>
</dbReference>
<protein>
    <submittedName>
        <fullName evidence="1">Uncharacterized protein</fullName>
    </submittedName>
</protein>
<dbReference type="AlphaFoldDB" id="A0A024TKC2"/>